<keyword evidence="2" id="KW-0812">Transmembrane</keyword>
<organism evidence="3 4">
    <name type="scientific">Sorghum bicolor</name>
    <name type="common">Sorghum</name>
    <name type="synonym">Sorghum vulgare</name>
    <dbReference type="NCBI Taxonomy" id="4558"/>
    <lineage>
        <taxon>Eukaryota</taxon>
        <taxon>Viridiplantae</taxon>
        <taxon>Streptophyta</taxon>
        <taxon>Embryophyta</taxon>
        <taxon>Tracheophyta</taxon>
        <taxon>Spermatophyta</taxon>
        <taxon>Magnoliopsida</taxon>
        <taxon>Liliopsida</taxon>
        <taxon>Poales</taxon>
        <taxon>Poaceae</taxon>
        <taxon>PACMAD clade</taxon>
        <taxon>Panicoideae</taxon>
        <taxon>Andropogonodae</taxon>
        <taxon>Andropogoneae</taxon>
        <taxon>Sorghinae</taxon>
        <taxon>Sorghum</taxon>
    </lineage>
</organism>
<dbReference type="Proteomes" id="UP000000768">
    <property type="component" value="Chromosome 3"/>
</dbReference>
<protein>
    <submittedName>
        <fullName evidence="3">Uncharacterized protein</fullName>
    </submittedName>
</protein>
<dbReference type="Gramene" id="OQU87372">
    <property type="protein sequence ID" value="OQU87372"/>
    <property type="gene ID" value="SORBI_3003G265150"/>
</dbReference>
<evidence type="ECO:0000256" key="1">
    <source>
        <dbReference type="SAM" id="MobiDB-lite"/>
    </source>
</evidence>
<dbReference type="AlphaFoldDB" id="A0A1W0VZ36"/>
<keyword evidence="2" id="KW-1133">Transmembrane helix</keyword>
<feature type="compositionally biased region" description="Polar residues" evidence="1">
    <location>
        <begin position="13"/>
        <end position="22"/>
    </location>
</feature>
<feature type="region of interest" description="Disordered" evidence="1">
    <location>
        <begin position="1"/>
        <end position="29"/>
    </location>
</feature>
<evidence type="ECO:0000256" key="2">
    <source>
        <dbReference type="SAM" id="Phobius"/>
    </source>
</evidence>
<gene>
    <name evidence="3" type="ORF">SORBI_3003G265150</name>
</gene>
<accession>A0A1W0VZ36</accession>
<evidence type="ECO:0000313" key="4">
    <source>
        <dbReference type="Proteomes" id="UP000000768"/>
    </source>
</evidence>
<dbReference type="EMBL" id="CM000762">
    <property type="protein sequence ID" value="OQU87372.1"/>
    <property type="molecule type" value="Genomic_DNA"/>
</dbReference>
<sequence>MAGAGTGRDARVQNRQRGSATLETHRPTGRVLGGRAPAVLRVETIAFAFPFFFLLSLVASGRRRPGKAAMQWHRSLPCFFLLLRQAGRRPRLCACRVATCTCRGCCGRVAFPVPRVVRRFGWRRELKVSVIICSSSLDYSGASAWEYQFGVKLMNPPACGVGAAAGLVDLCIWWGLL</sequence>
<reference evidence="3 4" key="1">
    <citation type="journal article" date="2009" name="Nature">
        <title>The Sorghum bicolor genome and the diversification of grasses.</title>
        <authorList>
            <person name="Paterson A.H."/>
            <person name="Bowers J.E."/>
            <person name="Bruggmann R."/>
            <person name="Dubchak I."/>
            <person name="Grimwood J."/>
            <person name="Gundlach H."/>
            <person name="Haberer G."/>
            <person name="Hellsten U."/>
            <person name="Mitros T."/>
            <person name="Poliakov A."/>
            <person name="Schmutz J."/>
            <person name="Spannagl M."/>
            <person name="Tang H."/>
            <person name="Wang X."/>
            <person name="Wicker T."/>
            <person name="Bharti A.K."/>
            <person name="Chapman J."/>
            <person name="Feltus F.A."/>
            <person name="Gowik U."/>
            <person name="Grigoriev I.V."/>
            <person name="Lyons E."/>
            <person name="Maher C.A."/>
            <person name="Martis M."/>
            <person name="Narechania A."/>
            <person name="Otillar R.P."/>
            <person name="Penning B.W."/>
            <person name="Salamov A.A."/>
            <person name="Wang Y."/>
            <person name="Zhang L."/>
            <person name="Carpita N.C."/>
            <person name="Freeling M."/>
            <person name="Gingle A.R."/>
            <person name="Hash C.T."/>
            <person name="Keller B."/>
            <person name="Klein P."/>
            <person name="Kresovich S."/>
            <person name="McCann M.C."/>
            <person name="Ming R."/>
            <person name="Peterson D.G."/>
            <person name="Mehboob-ur-Rahman"/>
            <person name="Ware D."/>
            <person name="Westhoff P."/>
            <person name="Mayer K.F."/>
            <person name="Messing J."/>
            <person name="Rokhsar D.S."/>
        </authorList>
    </citation>
    <scope>NUCLEOTIDE SEQUENCE [LARGE SCALE GENOMIC DNA]</scope>
    <source>
        <strain evidence="4">cv. BTx623</strain>
    </source>
</reference>
<reference evidence="4" key="2">
    <citation type="journal article" date="2018" name="Plant J.">
        <title>The Sorghum bicolor reference genome: improved assembly, gene annotations, a transcriptome atlas, and signatures of genome organization.</title>
        <authorList>
            <person name="McCormick R.F."/>
            <person name="Truong S.K."/>
            <person name="Sreedasyam A."/>
            <person name="Jenkins J."/>
            <person name="Shu S."/>
            <person name="Sims D."/>
            <person name="Kennedy M."/>
            <person name="Amirebrahimi M."/>
            <person name="Weers B.D."/>
            <person name="McKinley B."/>
            <person name="Mattison A."/>
            <person name="Morishige D.T."/>
            <person name="Grimwood J."/>
            <person name="Schmutz J."/>
            <person name="Mullet J.E."/>
        </authorList>
    </citation>
    <scope>NUCLEOTIDE SEQUENCE [LARGE SCALE GENOMIC DNA]</scope>
    <source>
        <strain evidence="4">cv. BTx623</strain>
    </source>
</reference>
<dbReference type="InParanoid" id="A0A1W0VZ36"/>
<feature type="transmembrane region" description="Helical" evidence="2">
    <location>
        <begin position="38"/>
        <end position="60"/>
    </location>
</feature>
<name>A0A1W0VZ36_SORBI</name>
<evidence type="ECO:0000313" key="3">
    <source>
        <dbReference type="EMBL" id="OQU87372.1"/>
    </source>
</evidence>
<keyword evidence="2" id="KW-0472">Membrane</keyword>
<keyword evidence="4" id="KW-1185">Reference proteome</keyword>
<proteinExistence type="predicted"/>